<name>A0A6S7BLT2_9BURK</name>
<proteinExistence type="predicted"/>
<accession>A0A6S7BLT2</accession>
<gene>
    <name evidence="1" type="ORF">LMG28614_06017</name>
</gene>
<organism evidence="1 2">
    <name type="scientific">Paraburkholderia ultramafica</name>
    <dbReference type="NCBI Taxonomy" id="1544867"/>
    <lineage>
        <taxon>Bacteria</taxon>
        <taxon>Pseudomonadati</taxon>
        <taxon>Pseudomonadota</taxon>
        <taxon>Betaproteobacteria</taxon>
        <taxon>Burkholderiales</taxon>
        <taxon>Burkholderiaceae</taxon>
        <taxon>Paraburkholderia</taxon>
    </lineage>
</organism>
<sequence>MAQSQRAHICAHPLEKLDLNSTLALILETEDPFLMPLYRFEEIIEMAAREGLAPELRGYLYGLCDQRRVAIYSGGR</sequence>
<evidence type="ECO:0000313" key="2">
    <source>
        <dbReference type="Proteomes" id="UP000494365"/>
    </source>
</evidence>
<dbReference type="AlphaFoldDB" id="A0A6S7BLT2"/>
<dbReference type="Proteomes" id="UP000494365">
    <property type="component" value="Unassembled WGS sequence"/>
</dbReference>
<protein>
    <submittedName>
        <fullName evidence="1">Uncharacterized protein</fullName>
    </submittedName>
</protein>
<dbReference type="RefSeq" id="WP_175152983.1">
    <property type="nucleotide sequence ID" value="NZ_CADIKK010000038.1"/>
</dbReference>
<keyword evidence="2" id="KW-1185">Reference proteome</keyword>
<dbReference type="EMBL" id="CADIKK010000038">
    <property type="protein sequence ID" value="CAB3804361.1"/>
    <property type="molecule type" value="Genomic_DNA"/>
</dbReference>
<evidence type="ECO:0000313" key="1">
    <source>
        <dbReference type="EMBL" id="CAB3804361.1"/>
    </source>
</evidence>
<reference evidence="1 2" key="1">
    <citation type="submission" date="2020-04" db="EMBL/GenBank/DDBJ databases">
        <authorList>
            <person name="De Canck E."/>
        </authorList>
    </citation>
    <scope>NUCLEOTIDE SEQUENCE [LARGE SCALE GENOMIC DNA]</scope>
    <source>
        <strain evidence="1 2">LMG 28614</strain>
    </source>
</reference>